<dbReference type="FunFam" id="3.40.50.300:FF:000011">
    <property type="entry name" value="Putative ABC transporter ATP-binding component"/>
    <property type="match status" value="1"/>
</dbReference>
<evidence type="ECO:0000256" key="4">
    <source>
        <dbReference type="SAM" id="Coils"/>
    </source>
</evidence>
<dbReference type="Proteomes" id="UP000256977">
    <property type="component" value="Unassembled WGS sequence"/>
</dbReference>
<dbReference type="SMART" id="SM00382">
    <property type="entry name" value="AAA"/>
    <property type="match status" value="2"/>
</dbReference>
<evidence type="ECO:0000256" key="3">
    <source>
        <dbReference type="ARBA" id="ARBA00022840"/>
    </source>
</evidence>
<comment type="caution">
    <text evidence="6">The sequence shown here is derived from an EMBL/GenBank/DDBJ whole genome shotgun (WGS) entry which is preliminary data.</text>
</comment>
<proteinExistence type="predicted"/>
<evidence type="ECO:0000259" key="5">
    <source>
        <dbReference type="PROSITE" id="PS50893"/>
    </source>
</evidence>
<dbReference type="SUPFAM" id="SSF52540">
    <property type="entry name" value="P-loop containing nucleoside triphosphate hydrolases"/>
    <property type="match status" value="2"/>
</dbReference>
<evidence type="ECO:0000256" key="2">
    <source>
        <dbReference type="ARBA" id="ARBA00022741"/>
    </source>
</evidence>
<organism evidence="6 7">
    <name type="scientific">Cohnella phaseoli</name>
    <dbReference type="NCBI Taxonomy" id="456490"/>
    <lineage>
        <taxon>Bacteria</taxon>
        <taxon>Bacillati</taxon>
        <taxon>Bacillota</taxon>
        <taxon>Bacilli</taxon>
        <taxon>Bacillales</taxon>
        <taxon>Paenibacillaceae</taxon>
        <taxon>Cohnella</taxon>
    </lineage>
</organism>
<dbReference type="GO" id="GO:0016887">
    <property type="term" value="F:ATP hydrolysis activity"/>
    <property type="evidence" value="ECO:0007669"/>
    <property type="project" value="InterPro"/>
</dbReference>
<evidence type="ECO:0000313" key="6">
    <source>
        <dbReference type="EMBL" id="RED85011.1"/>
    </source>
</evidence>
<dbReference type="InterPro" id="IPR027417">
    <property type="entry name" value="P-loop_NTPase"/>
</dbReference>
<dbReference type="PROSITE" id="PS50893">
    <property type="entry name" value="ABC_TRANSPORTER_2"/>
    <property type="match status" value="2"/>
</dbReference>
<evidence type="ECO:0000256" key="1">
    <source>
        <dbReference type="ARBA" id="ARBA00022737"/>
    </source>
</evidence>
<dbReference type="RefSeq" id="WP_116060030.1">
    <property type="nucleotide sequence ID" value="NZ_QRDZ01000005.1"/>
</dbReference>
<dbReference type="EMBL" id="QRDZ01000005">
    <property type="protein sequence ID" value="RED85011.1"/>
    <property type="molecule type" value="Genomic_DNA"/>
</dbReference>
<dbReference type="FunFam" id="3.40.50.300:FF:000070">
    <property type="entry name" value="Putative ABC transporter ATP-binding component"/>
    <property type="match status" value="1"/>
</dbReference>
<dbReference type="PANTHER" id="PTHR42855">
    <property type="entry name" value="ABC TRANSPORTER ATP-BINDING SUBUNIT"/>
    <property type="match status" value="1"/>
</dbReference>
<dbReference type="InterPro" id="IPR051309">
    <property type="entry name" value="ABCF_ATPase"/>
</dbReference>
<dbReference type="AlphaFoldDB" id="A0A3D9KFV2"/>
<dbReference type="InterPro" id="IPR003439">
    <property type="entry name" value="ABC_transporter-like_ATP-bd"/>
</dbReference>
<keyword evidence="2" id="KW-0547">Nucleotide-binding</keyword>
<dbReference type="CDD" id="cd03221">
    <property type="entry name" value="ABCF_EF-3"/>
    <property type="match status" value="2"/>
</dbReference>
<sequence>MITVSSVSLRFGKRPLFEDVNIKFTPGNCYGLIGANGAGKSTFLKILSGEVESSSGEVHITPGERMAVLKQNHFEYDEFNVLETVIMGHERLYKIMKEKDAIYMKEDFSDEDGMRAGELEAEFAEMNGWEAESEAAGMLNGLGITTELHDKKMGELSGNEKVRVLLAQALFGNPNILLLDEPTNHLDLESINWLEEFLSRYEGTVIVVSHDRHFLNQVCTHIADIDFGKIQMYVGNYDFWYESSQLALRLVRDQNKKKEDKIKELQEFIQRFSANKSKAKQATSRRKLLDKISLDDIRPSNRKYPFINFKPEREVGKQVVTVENVTASLDGEKVLNNLNLVVNKGDKIALVGPYGHAKTLLFQILVGEKEPEEGTVTWGVTATKAYFPKENSDYFDGVDMNLVDWLRQYTKDPDESFIRGFLGRMLFSGDEALKKATVLSGGEKVRCMLSRMMLTNGNVLLLDEPTNHLDLESITALNNGLIDFDGPIIFTSHDHQFMQTIANRIIEITPNGIIDRMMTFDEYLEHPEVQELRAKLIPEEDRK</sequence>
<accession>A0A3D9KFV2</accession>
<keyword evidence="1" id="KW-0677">Repeat</keyword>
<keyword evidence="7" id="KW-1185">Reference proteome</keyword>
<feature type="domain" description="ABC transporter" evidence="5">
    <location>
        <begin position="2"/>
        <end position="252"/>
    </location>
</feature>
<dbReference type="OrthoDB" id="9762369at2"/>
<dbReference type="PANTHER" id="PTHR42855:SF2">
    <property type="entry name" value="DRUG RESISTANCE ABC TRANSPORTER,ATP-BINDING PROTEIN"/>
    <property type="match status" value="1"/>
</dbReference>
<evidence type="ECO:0000313" key="7">
    <source>
        <dbReference type="Proteomes" id="UP000256977"/>
    </source>
</evidence>
<keyword evidence="4" id="KW-0175">Coiled coil</keyword>
<dbReference type="InterPro" id="IPR032781">
    <property type="entry name" value="ABC_tran_Xtn"/>
</dbReference>
<dbReference type="Gene3D" id="3.40.50.300">
    <property type="entry name" value="P-loop containing nucleotide triphosphate hydrolases"/>
    <property type="match status" value="2"/>
</dbReference>
<dbReference type="Pfam" id="PF12848">
    <property type="entry name" value="ABC_tran_Xtn"/>
    <property type="match status" value="1"/>
</dbReference>
<dbReference type="GO" id="GO:0005524">
    <property type="term" value="F:ATP binding"/>
    <property type="evidence" value="ECO:0007669"/>
    <property type="project" value="UniProtKB-KW"/>
</dbReference>
<gene>
    <name evidence="6" type="ORF">DFP98_10515</name>
</gene>
<protein>
    <submittedName>
        <fullName evidence="6">ATPase subunit of ABC transporter with duplicated ATPase domains</fullName>
    </submittedName>
</protein>
<name>A0A3D9KFV2_9BACL</name>
<feature type="domain" description="ABC transporter" evidence="5">
    <location>
        <begin position="320"/>
        <end position="536"/>
    </location>
</feature>
<keyword evidence="3" id="KW-0067">ATP-binding</keyword>
<dbReference type="Pfam" id="PF00005">
    <property type="entry name" value="ABC_tran"/>
    <property type="match status" value="2"/>
</dbReference>
<dbReference type="InterPro" id="IPR003593">
    <property type="entry name" value="AAA+_ATPase"/>
</dbReference>
<reference evidence="6 7" key="1">
    <citation type="submission" date="2018-07" db="EMBL/GenBank/DDBJ databases">
        <title>Genomic Encyclopedia of Type Strains, Phase III (KMG-III): the genomes of soil and plant-associated and newly described type strains.</title>
        <authorList>
            <person name="Whitman W."/>
        </authorList>
    </citation>
    <scope>NUCLEOTIDE SEQUENCE [LARGE SCALE GENOMIC DNA]</scope>
    <source>
        <strain evidence="6 7">CECT 7287</strain>
    </source>
</reference>
<feature type="coiled-coil region" evidence="4">
    <location>
        <begin position="248"/>
        <end position="282"/>
    </location>
</feature>